<name>A0AAX3MZV8_9BACL</name>
<sequence length="56" mass="6766">MSQAVLERRSEILKKNIERMLIRENQRGITRQQSMFLQQMIKELHQTSHELDVKKS</sequence>
<protein>
    <recommendedName>
        <fullName evidence="5">Aspartyl-phosphate phosphatase Spo0E family protein</fullName>
    </recommendedName>
</protein>
<dbReference type="Proteomes" id="UP001221519">
    <property type="component" value="Chromosome"/>
</dbReference>
<accession>A0AAX3MZV8</accession>
<keyword evidence="4" id="KW-1185">Reference proteome</keyword>
<organism evidence="1 3">
    <name type="scientific">Paenibacillus urinalis</name>
    <dbReference type="NCBI Taxonomy" id="521520"/>
    <lineage>
        <taxon>Bacteria</taxon>
        <taxon>Bacillati</taxon>
        <taxon>Bacillota</taxon>
        <taxon>Bacilli</taxon>
        <taxon>Bacillales</taxon>
        <taxon>Paenibacillaceae</taxon>
        <taxon>Paenibacillus</taxon>
    </lineage>
</organism>
<dbReference type="EMBL" id="CP118101">
    <property type="protein sequence ID" value="WDH82976.1"/>
    <property type="molecule type" value="Genomic_DNA"/>
</dbReference>
<dbReference type="RefSeq" id="WP_170862498.1">
    <property type="nucleotide sequence ID" value="NZ_CP118101.1"/>
</dbReference>
<reference evidence="1 4" key="1">
    <citation type="submission" date="2023-02" db="EMBL/GenBank/DDBJ databases">
        <title>Pathogen: clinical or host-associated sample.</title>
        <authorList>
            <person name="Hergert J."/>
            <person name="Casey R."/>
            <person name="Wagner J."/>
            <person name="Young E.L."/>
            <person name="Oakeson K.F."/>
        </authorList>
    </citation>
    <scope>NUCLEOTIDE SEQUENCE</scope>
    <source>
        <strain evidence="2 4">2022CK-00829</strain>
        <strain evidence="1">2022CK-00830</strain>
    </source>
</reference>
<evidence type="ECO:0000313" key="1">
    <source>
        <dbReference type="EMBL" id="WDH82976.1"/>
    </source>
</evidence>
<evidence type="ECO:0000313" key="4">
    <source>
        <dbReference type="Proteomes" id="UP001221519"/>
    </source>
</evidence>
<evidence type="ECO:0000313" key="3">
    <source>
        <dbReference type="Proteomes" id="UP001220962"/>
    </source>
</evidence>
<evidence type="ECO:0000313" key="2">
    <source>
        <dbReference type="EMBL" id="WDI02722.1"/>
    </source>
</evidence>
<dbReference type="AlphaFoldDB" id="A0AAX3MZV8"/>
<dbReference type="EMBL" id="CP118108">
    <property type="protein sequence ID" value="WDI02722.1"/>
    <property type="molecule type" value="Genomic_DNA"/>
</dbReference>
<evidence type="ECO:0008006" key="5">
    <source>
        <dbReference type="Google" id="ProtNLM"/>
    </source>
</evidence>
<proteinExistence type="predicted"/>
<dbReference type="Proteomes" id="UP001220962">
    <property type="component" value="Chromosome"/>
</dbReference>
<gene>
    <name evidence="1" type="ORF">PUW23_01645</name>
    <name evidence="2" type="ORF">PUW25_01650</name>
</gene>